<comment type="subunit">
    <text evidence="9">Component of the NDC80 complex.</text>
</comment>
<keyword evidence="9" id="KW-0539">Nucleus</keyword>
<dbReference type="AlphaFoldDB" id="A0A8J5W870"/>
<keyword evidence="6" id="KW-0175">Coiled coil</keyword>
<protein>
    <recommendedName>
        <fullName evidence="9">Kinetochore protein SPC25</fullName>
    </recommendedName>
</protein>
<dbReference type="CDD" id="cd23784">
    <property type="entry name" value="RWD_Spc25"/>
    <property type="match status" value="1"/>
</dbReference>
<dbReference type="Pfam" id="PF08234">
    <property type="entry name" value="Spindle_Spc25"/>
    <property type="match status" value="1"/>
</dbReference>
<keyword evidence="3 9" id="KW-0158">Chromosome</keyword>
<dbReference type="PANTHER" id="PTHR14281">
    <property type="entry name" value="KINETOCHORE PROTEIN SPC25-RELATED"/>
    <property type="match status" value="1"/>
</dbReference>
<reference evidence="11" key="2">
    <citation type="submission" date="2021-02" db="EMBL/GenBank/DDBJ databases">
        <authorList>
            <person name="Kimball J.A."/>
            <person name="Haas M.W."/>
            <person name="Macchietto M."/>
            <person name="Kono T."/>
            <person name="Duquette J."/>
            <person name="Shao M."/>
        </authorList>
    </citation>
    <scope>NUCLEOTIDE SEQUENCE</scope>
    <source>
        <tissue evidence="11">Fresh leaf tissue</tissue>
    </source>
</reference>
<dbReference type="GO" id="GO:0031262">
    <property type="term" value="C:Ndc80 complex"/>
    <property type="evidence" value="ECO:0007669"/>
    <property type="project" value="InterPro"/>
</dbReference>
<sequence length="246" mass="28033">MEARGGGGGAAELWRQMAAQRGAVERQIAAGREREACTSAAYRAALLSARSCSRQTLSRQGELNGLKLQFRKLEDHLAEALSIKVSKESKCQLTKERISSTSAINEQLKSLVTDQRKKRDQHATVISNQLETVEALEANCKEDETWRKNIEEAVTWYRKFLGFQVIQGQGVKFVFNKVDVRSPDKEYSFTIKINKNRYTLLQCDPSIRDSEVLMKDLNFTNDLFKFVRIIRQRFQDEAATVNGIQH</sequence>
<gene>
    <name evidence="11" type="ORF">GUJ93_ZPchr0010g7611</name>
</gene>
<comment type="similarity">
    <text evidence="2 9">Belongs to the SPC25 family.</text>
</comment>
<keyword evidence="4 9" id="KW-0132">Cell division</keyword>
<dbReference type="PANTHER" id="PTHR14281:SF1">
    <property type="entry name" value="KINETOCHORE PROTEIN SPC25"/>
    <property type="match status" value="1"/>
</dbReference>
<dbReference type="GO" id="GO:0051301">
    <property type="term" value="P:cell division"/>
    <property type="evidence" value="ECO:0007669"/>
    <property type="project" value="UniProtKB-UniRule"/>
</dbReference>
<keyword evidence="8 9" id="KW-0137">Centromere</keyword>
<dbReference type="OrthoDB" id="6353017at2759"/>
<evidence type="ECO:0000313" key="12">
    <source>
        <dbReference type="Proteomes" id="UP000729402"/>
    </source>
</evidence>
<comment type="subcellular location">
    <subcellularLocation>
        <location evidence="1">Chromosome</location>
        <location evidence="1">Centromere</location>
    </subcellularLocation>
    <subcellularLocation>
        <location evidence="9">Nucleus</location>
    </subcellularLocation>
    <subcellularLocation>
        <location evidence="9">Chromosome</location>
        <location evidence="9">Centromere</location>
        <location evidence="9">Kinetochore</location>
    </subcellularLocation>
</comment>
<evidence type="ECO:0000259" key="10">
    <source>
        <dbReference type="Pfam" id="PF08234"/>
    </source>
</evidence>
<comment type="function">
    <text evidence="9">Acts as a component of the essential kinetochore-associated NDC80 complex, which is required for chromosome segregation and spindle checkpoint activity.</text>
</comment>
<keyword evidence="12" id="KW-1185">Reference proteome</keyword>
<evidence type="ECO:0000256" key="6">
    <source>
        <dbReference type="ARBA" id="ARBA00023054"/>
    </source>
</evidence>
<keyword evidence="9" id="KW-0995">Kinetochore</keyword>
<dbReference type="GO" id="GO:0007059">
    <property type="term" value="P:chromosome segregation"/>
    <property type="evidence" value="ECO:0007669"/>
    <property type="project" value="InterPro"/>
</dbReference>
<dbReference type="GO" id="GO:0005634">
    <property type="term" value="C:nucleus"/>
    <property type="evidence" value="ECO:0007669"/>
    <property type="project" value="UniProtKB-SubCell"/>
</dbReference>
<dbReference type="EMBL" id="JAAALK010000082">
    <property type="protein sequence ID" value="KAG8084588.1"/>
    <property type="molecule type" value="Genomic_DNA"/>
</dbReference>
<evidence type="ECO:0000256" key="7">
    <source>
        <dbReference type="ARBA" id="ARBA00023306"/>
    </source>
</evidence>
<organism evidence="11 12">
    <name type="scientific">Zizania palustris</name>
    <name type="common">Northern wild rice</name>
    <dbReference type="NCBI Taxonomy" id="103762"/>
    <lineage>
        <taxon>Eukaryota</taxon>
        <taxon>Viridiplantae</taxon>
        <taxon>Streptophyta</taxon>
        <taxon>Embryophyta</taxon>
        <taxon>Tracheophyta</taxon>
        <taxon>Spermatophyta</taxon>
        <taxon>Magnoliopsida</taxon>
        <taxon>Liliopsida</taxon>
        <taxon>Poales</taxon>
        <taxon>Poaceae</taxon>
        <taxon>BOP clade</taxon>
        <taxon>Oryzoideae</taxon>
        <taxon>Oryzeae</taxon>
        <taxon>Zizaniinae</taxon>
        <taxon>Zizania</taxon>
    </lineage>
</organism>
<dbReference type="InterPro" id="IPR013255">
    <property type="entry name" value="Spc25_C"/>
</dbReference>
<dbReference type="FunFam" id="3.30.457.50:FF:000001">
    <property type="entry name" value="Probable kinetochore protein spc25"/>
    <property type="match status" value="1"/>
</dbReference>
<comment type="caution">
    <text evidence="11">The sequence shown here is derived from an EMBL/GenBank/DDBJ whole genome shotgun (WGS) entry which is preliminary data.</text>
</comment>
<evidence type="ECO:0000256" key="9">
    <source>
        <dbReference type="RuleBase" id="RU367150"/>
    </source>
</evidence>
<keyword evidence="7 9" id="KW-0131">Cell cycle</keyword>
<evidence type="ECO:0000256" key="3">
    <source>
        <dbReference type="ARBA" id="ARBA00022454"/>
    </source>
</evidence>
<accession>A0A8J5W870</accession>
<proteinExistence type="inferred from homology"/>
<dbReference type="InterPro" id="IPR045143">
    <property type="entry name" value="Spc25"/>
</dbReference>
<reference evidence="11" key="1">
    <citation type="journal article" date="2021" name="bioRxiv">
        <title>Whole Genome Assembly and Annotation of Northern Wild Rice, Zizania palustris L., Supports a Whole Genome Duplication in the Zizania Genus.</title>
        <authorList>
            <person name="Haas M."/>
            <person name="Kono T."/>
            <person name="Macchietto M."/>
            <person name="Millas R."/>
            <person name="McGilp L."/>
            <person name="Shao M."/>
            <person name="Duquette J."/>
            <person name="Hirsch C.N."/>
            <person name="Kimball J."/>
        </authorList>
    </citation>
    <scope>NUCLEOTIDE SEQUENCE</scope>
    <source>
        <tissue evidence="11">Fresh leaf tissue</tissue>
    </source>
</reference>
<feature type="domain" description="Chromosome segregation protein Spc25 C-terminal" evidence="10">
    <location>
        <begin position="166"/>
        <end position="235"/>
    </location>
</feature>
<evidence type="ECO:0000313" key="11">
    <source>
        <dbReference type="EMBL" id="KAG8084588.1"/>
    </source>
</evidence>
<name>A0A8J5W870_ZIZPA</name>
<evidence type="ECO:0000256" key="5">
    <source>
        <dbReference type="ARBA" id="ARBA00022776"/>
    </source>
</evidence>
<evidence type="ECO:0000256" key="2">
    <source>
        <dbReference type="ARBA" id="ARBA00006379"/>
    </source>
</evidence>
<evidence type="ECO:0000256" key="4">
    <source>
        <dbReference type="ARBA" id="ARBA00022618"/>
    </source>
</evidence>
<dbReference type="Proteomes" id="UP000729402">
    <property type="component" value="Unassembled WGS sequence"/>
</dbReference>
<evidence type="ECO:0000256" key="8">
    <source>
        <dbReference type="ARBA" id="ARBA00023328"/>
    </source>
</evidence>
<evidence type="ECO:0000256" key="1">
    <source>
        <dbReference type="ARBA" id="ARBA00004584"/>
    </source>
</evidence>
<keyword evidence="5 9" id="KW-0498">Mitosis</keyword>